<accession>A0A1H0Q0B4</accession>
<evidence type="ECO:0000313" key="3">
    <source>
        <dbReference type="Proteomes" id="UP000198741"/>
    </source>
</evidence>
<sequence>MTDYADTTAGRREHARRSAVDLAAHLERQAAWSRETFGPAPRTTGILAHIGSEIAEIAAAPEDLSEWMDVVILAFDGALRVATPAAVVAALVAKQDKNEGRTWPDWRQFGDDEAIEHDRTGE</sequence>
<dbReference type="STRING" id="1090615.SAMN04515671_2937"/>
<proteinExistence type="predicted"/>
<dbReference type="Proteomes" id="UP000198741">
    <property type="component" value="Chromosome I"/>
</dbReference>
<gene>
    <name evidence="2" type="ORF">SAMN04515671_2937</name>
</gene>
<feature type="domain" description="dATP/dGTP diphosphohydrolase MazZ" evidence="1">
    <location>
        <begin position="27"/>
        <end position="118"/>
    </location>
</feature>
<dbReference type="OrthoDB" id="8449869at2"/>
<evidence type="ECO:0000259" key="1">
    <source>
        <dbReference type="Pfam" id="PF04447"/>
    </source>
</evidence>
<name>A0A1H0Q0B4_9ACTN</name>
<protein>
    <recommendedName>
        <fullName evidence="1">dATP/dGTP diphosphohydrolase MazZ domain-containing protein</fullName>
    </recommendedName>
</protein>
<organism evidence="2 3">
    <name type="scientific">Nakamurella panacisegetis</name>
    <dbReference type="NCBI Taxonomy" id="1090615"/>
    <lineage>
        <taxon>Bacteria</taxon>
        <taxon>Bacillati</taxon>
        <taxon>Actinomycetota</taxon>
        <taxon>Actinomycetes</taxon>
        <taxon>Nakamurellales</taxon>
        <taxon>Nakamurellaceae</taxon>
        <taxon>Nakamurella</taxon>
    </lineage>
</organism>
<dbReference type="InterPro" id="IPR007538">
    <property type="entry name" value="dATP/dGTP_dipphydrolase_MazZ"/>
</dbReference>
<dbReference type="EMBL" id="LT629710">
    <property type="protein sequence ID" value="SDP10128.1"/>
    <property type="molecule type" value="Genomic_DNA"/>
</dbReference>
<dbReference type="AlphaFoldDB" id="A0A1H0Q0B4"/>
<reference evidence="2 3" key="1">
    <citation type="submission" date="2016-10" db="EMBL/GenBank/DDBJ databases">
        <authorList>
            <person name="de Groot N.N."/>
        </authorList>
    </citation>
    <scope>NUCLEOTIDE SEQUENCE [LARGE SCALE GENOMIC DNA]</scope>
    <source>
        <strain evidence="3">P4-7,KCTC 19426,CECT 7604</strain>
    </source>
</reference>
<dbReference type="RefSeq" id="WP_090476993.1">
    <property type="nucleotide sequence ID" value="NZ_LT629710.1"/>
</dbReference>
<evidence type="ECO:0000313" key="2">
    <source>
        <dbReference type="EMBL" id="SDP10128.1"/>
    </source>
</evidence>
<keyword evidence="3" id="KW-1185">Reference proteome</keyword>
<dbReference type="Pfam" id="PF04447">
    <property type="entry name" value="dATP-dGTP_PPHyd"/>
    <property type="match status" value="1"/>
</dbReference>